<comment type="subcellular location">
    <subcellularLocation>
        <location evidence="5">Cytoplasm</location>
    </subcellularLocation>
</comment>
<dbReference type="EMBL" id="FODO01000032">
    <property type="protein sequence ID" value="SEO99850.1"/>
    <property type="molecule type" value="Genomic_DNA"/>
</dbReference>
<reference evidence="8" key="1">
    <citation type="submission" date="2016-10" db="EMBL/GenBank/DDBJ databases">
        <authorList>
            <person name="Varghese N."/>
            <person name="Submissions S."/>
        </authorList>
    </citation>
    <scope>NUCLEOTIDE SEQUENCE [LARGE SCALE GENOMIC DNA]</scope>
    <source>
        <strain evidence="8">Nm76</strain>
    </source>
</reference>
<proteinExistence type="inferred from homology"/>
<evidence type="ECO:0000313" key="7">
    <source>
        <dbReference type="EMBL" id="SEO99850.1"/>
    </source>
</evidence>
<evidence type="ECO:0000256" key="3">
    <source>
        <dbReference type="ARBA" id="ARBA00022840"/>
    </source>
</evidence>
<dbReference type="GO" id="GO:0005524">
    <property type="term" value="F:ATP binding"/>
    <property type="evidence" value="ECO:0007669"/>
    <property type="project" value="UniProtKB-UniRule"/>
</dbReference>
<evidence type="ECO:0000256" key="6">
    <source>
        <dbReference type="NCBIfam" id="TIGR00152"/>
    </source>
</evidence>
<dbReference type="GO" id="GO:0005737">
    <property type="term" value="C:cytoplasm"/>
    <property type="evidence" value="ECO:0007669"/>
    <property type="project" value="UniProtKB-SubCell"/>
</dbReference>
<keyword evidence="5 7" id="KW-0418">Kinase</keyword>
<dbReference type="InterPro" id="IPR027417">
    <property type="entry name" value="P-loop_NTPase"/>
</dbReference>
<dbReference type="HAMAP" id="MF_00376">
    <property type="entry name" value="Dephospho_CoA_kinase"/>
    <property type="match status" value="1"/>
</dbReference>
<dbReference type="GO" id="GO:0015937">
    <property type="term" value="P:coenzyme A biosynthetic process"/>
    <property type="evidence" value="ECO:0007669"/>
    <property type="project" value="UniProtKB-UniRule"/>
</dbReference>
<dbReference type="SUPFAM" id="SSF52540">
    <property type="entry name" value="P-loop containing nucleoside triphosphate hydrolases"/>
    <property type="match status" value="1"/>
</dbReference>
<dbReference type="STRING" id="42354.SAMN05216333_1322"/>
<dbReference type="InterPro" id="IPR001977">
    <property type="entry name" value="Depp_CoAkinase"/>
</dbReference>
<keyword evidence="4 5" id="KW-0173">Coenzyme A biosynthesis</keyword>
<gene>
    <name evidence="5" type="primary">coaE</name>
    <name evidence="7" type="ORF">SAMN05216333_1322</name>
</gene>
<dbReference type="PROSITE" id="PS51219">
    <property type="entry name" value="DPCK"/>
    <property type="match status" value="1"/>
</dbReference>
<dbReference type="RefSeq" id="WP_090321221.1">
    <property type="nucleotide sequence ID" value="NZ_FNOE01000025.1"/>
</dbReference>
<accession>A0A1H8U9E3</accession>
<dbReference type="Gene3D" id="3.40.50.300">
    <property type="entry name" value="P-loop containing nucleotide triphosphate hydrolases"/>
    <property type="match status" value="1"/>
</dbReference>
<evidence type="ECO:0000256" key="2">
    <source>
        <dbReference type="ARBA" id="ARBA00022741"/>
    </source>
</evidence>
<comment type="function">
    <text evidence="5">Catalyzes the phosphorylation of the 3'-hydroxyl group of dephosphocoenzyme A to form coenzyme A.</text>
</comment>
<evidence type="ECO:0000256" key="1">
    <source>
        <dbReference type="ARBA" id="ARBA00009018"/>
    </source>
</evidence>
<dbReference type="NCBIfam" id="TIGR00152">
    <property type="entry name" value="dephospho-CoA kinase"/>
    <property type="match status" value="1"/>
</dbReference>
<keyword evidence="8" id="KW-1185">Reference proteome</keyword>
<dbReference type="AlphaFoldDB" id="A0A1H8U9E3"/>
<keyword evidence="2 5" id="KW-0547">Nucleotide-binding</keyword>
<evidence type="ECO:0000256" key="4">
    <source>
        <dbReference type="ARBA" id="ARBA00022993"/>
    </source>
</evidence>
<keyword evidence="5" id="KW-0808">Transferase</keyword>
<dbReference type="Pfam" id="PF01121">
    <property type="entry name" value="CoaE"/>
    <property type="match status" value="1"/>
</dbReference>
<dbReference type="CDD" id="cd02022">
    <property type="entry name" value="DPCK"/>
    <property type="match status" value="1"/>
</dbReference>
<dbReference type="Proteomes" id="UP000198814">
    <property type="component" value="Unassembled WGS sequence"/>
</dbReference>
<comment type="similarity">
    <text evidence="1 5">Belongs to the CoaE family.</text>
</comment>
<protein>
    <recommendedName>
        <fullName evidence="5 6">Dephospho-CoA kinase</fullName>
        <ecNumber evidence="5 6">2.7.1.24</ecNumber>
    </recommendedName>
    <alternativeName>
        <fullName evidence="5">Dephosphocoenzyme A kinase</fullName>
    </alternativeName>
</protein>
<keyword evidence="3 5" id="KW-0067">ATP-binding</keyword>
<feature type="binding site" evidence="5">
    <location>
        <begin position="12"/>
        <end position="17"/>
    </location>
    <ligand>
        <name>ATP</name>
        <dbReference type="ChEBI" id="CHEBI:30616"/>
    </ligand>
</feature>
<evidence type="ECO:0000313" key="8">
    <source>
        <dbReference type="Proteomes" id="UP000198814"/>
    </source>
</evidence>
<dbReference type="PANTHER" id="PTHR10695">
    <property type="entry name" value="DEPHOSPHO-COA KINASE-RELATED"/>
    <property type="match status" value="1"/>
</dbReference>
<dbReference type="EC" id="2.7.1.24" evidence="5 6"/>
<dbReference type="PANTHER" id="PTHR10695:SF46">
    <property type="entry name" value="BIFUNCTIONAL COENZYME A SYNTHASE-RELATED"/>
    <property type="match status" value="1"/>
</dbReference>
<comment type="catalytic activity">
    <reaction evidence="5">
        <text>3'-dephospho-CoA + ATP = ADP + CoA + H(+)</text>
        <dbReference type="Rhea" id="RHEA:18245"/>
        <dbReference type="ChEBI" id="CHEBI:15378"/>
        <dbReference type="ChEBI" id="CHEBI:30616"/>
        <dbReference type="ChEBI" id="CHEBI:57287"/>
        <dbReference type="ChEBI" id="CHEBI:57328"/>
        <dbReference type="ChEBI" id="CHEBI:456216"/>
        <dbReference type="EC" id="2.7.1.24"/>
    </reaction>
</comment>
<evidence type="ECO:0000256" key="5">
    <source>
        <dbReference type="HAMAP-Rule" id="MF_00376"/>
    </source>
</evidence>
<dbReference type="OrthoDB" id="9812943at2"/>
<name>A0A1H8U9E3_9PROT</name>
<dbReference type="GO" id="GO:0004140">
    <property type="term" value="F:dephospho-CoA kinase activity"/>
    <property type="evidence" value="ECO:0007669"/>
    <property type="project" value="UniProtKB-UniRule"/>
</dbReference>
<sequence length="208" mass="23560">MTFIVGLTGGIGCGKSSVSQFFAELGIDIIDTDVIARKLTQPDGQAIGLIRDSFGDAFLTANGSLDREKMRNQVFSDSHARHKLEKILHPLILKEVIEQTEQTRSPYIVIVVPLLFETDDYDDIIHRSLVVDCEESMQISRTMARSQLSEQQVKAIMAQQISRQTRLQKTDDIITNNRDIDFLKTQVTQLHNKYLIICKNKSDTVNLH</sequence>
<keyword evidence="5" id="KW-0963">Cytoplasm</keyword>
<organism evidence="7 8">
    <name type="scientific">Nitrosomonas oligotropha</name>
    <dbReference type="NCBI Taxonomy" id="42354"/>
    <lineage>
        <taxon>Bacteria</taxon>
        <taxon>Pseudomonadati</taxon>
        <taxon>Pseudomonadota</taxon>
        <taxon>Betaproteobacteria</taxon>
        <taxon>Nitrosomonadales</taxon>
        <taxon>Nitrosomonadaceae</taxon>
        <taxon>Nitrosomonas</taxon>
    </lineage>
</organism>
<dbReference type="UniPathway" id="UPA00241">
    <property type="reaction ID" value="UER00356"/>
</dbReference>
<comment type="pathway">
    <text evidence="5">Cofactor biosynthesis; coenzyme A biosynthesis; CoA from (R)-pantothenate: step 5/5.</text>
</comment>